<dbReference type="SUPFAM" id="SSF51569">
    <property type="entry name" value="Aldolase"/>
    <property type="match status" value="1"/>
</dbReference>
<feature type="domain" description="PseI/NeuA/B-like" evidence="1">
    <location>
        <begin position="31"/>
        <end position="70"/>
    </location>
</feature>
<dbReference type="Proteomes" id="UP000193380">
    <property type="component" value="Unassembled WGS sequence"/>
</dbReference>
<dbReference type="STRING" id="8022.A0A060W0Y7"/>
<gene>
    <name evidence="2" type="ORF">GSONMT00078724001</name>
</gene>
<dbReference type="AlphaFoldDB" id="A0A060W0Y7"/>
<name>A0A060W0Y7_ONCMY</name>
<reference evidence="2" key="1">
    <citation type="journal article" date="2014" name="Nat. Commun.">
        <title>The rainbow trout genome provides novel insights into evolution after whole-genome duplication in vertebrates.</title>
        <authorList>
            <person name="Berthelot C."/>
            <person name="Brunet F."/>
            <person name="Chalopin D."/>
            <person name="Juanchich A."/>
            <person name="Bernard M."/>
            <person name="Noel B."/>
            <person name="Bento P."/>
            <person name="Da Silva C."/>
            <person name="Labadie K."/>
            <person name="Alberti A."/>
            <person name="Aury J.M."/>
            <person name="Louis A."/>
            <person name="Dehais P."/>
            <person name="Bardou P."/>
            <person name="Montfort J."/>
            <person name="Klopp C."/>
            <person name="Cabau C."/>
            <person name="Gaspin C."/>
            <person name="Thorgaard G.H."/>
            <person name="Boussaha M."/>
            <person name="Quillet E."/>
            <person name="Guyomard R."/>
            <person name="Galiana D."/>
            <person name="Bobe J."/>
            <person name="Volff J.N."/>
            <person name="Genet C."/>
            <person name="Wincker P."/>
            <person name="Jaillon O."/>
            <person name="Roest Crollius H."/>
            <person name="Guiguen Y."/>
        </authorList>
    </citation>
    <scope>NUCLEOTIDE SEQUENCE [LARGE SCALE GENOMIC DNA]</scope>
</reference>
<dbReference type="EMBL" id="FR904314">
    <property type="protein sequence ID" value="CDQ58914.1"/>
    <property type="molecule type" value="Genomic_DNA"/>
</dbReference>
<dbReference type="InterPro" id="IPR013132">
    <property type="entry name" value="PseI/NeuA/B-like_N"/>
</dbReference>
<dbReference type="InterPro" id="IPR013785">
    <property type="entry name" value="Aldolase_TIM"/>
</dbReference>
<dbReference type="Gene3D" id="3.20.20.70">
    <property type="entry name" value="Aldolase class I"/>
    <property type="match status" value="1"/>
</dbReference>
<dbReference type="Pfam" id="PF03102">
    <property type="entry name" value="NeuB"/>
    <property type="match status" value="1"/>
</dbReference>
<protein>
    <recommendedName>
        <fullName evidence="1">PseI/NeuA/B-like domain-containing protein</fullName>
    </recommendedName>
</protein>
<organism evidence="2 3">
    <name type="scientific">Oncorhynchus mykiss</name>
    <name type="common">Rainbow trout</name>
    <name type="synonym">Salmo gairdneri</name>
    <dbReference type="NCBI Taxonomy" id="8022"/>
    <lineage>
        <taxon>Eukaryota</taxon>
        <taxon>Metazoa</taxon>
        <taxon>Chordata</taxon>
        <taxon>Craniata</taxon>
        <taxon>Vertebrata</taxon>
        <taxon>Euteleostomi</taxon>
        <taxon>Actinopterygii</taxon>
        <taxon>Neopterygii</taxon>
        <taxon>Teleostei</taxon>
        <taxon>Protacanthopterygii</taxon>
        <taxon>Salmoniformes</taxon>
        <taxon>Salmonidae</taxon>
        <taxon>Salmoninae</taxon>
        <taxon>Oncorhynchus</taxon>
    </lineage>
</organism>
<proteinExistence type="predicted"/>
<accession>A0A060W0Y7</accession>
<sequence length="75" mass="8339">MLASIYRTAGQTASSFRRVSLSTSSTSVPWSGMDEVAVDFLDELEVPFFKVASCDANSFPYLELTAKKVKYTVYK</sequence>
<evidence type="ECO:0000313" key="3">
    <source>
        <dbReference type="Proteomes" id="UP000193380"/>
    </source>
</evidence>
<reference evidence="2" key="2">
    <citation type="submission" date="2014-03" db="EMBL/GenBank/DDBJ databases">
        <authorList>
            <person name="Genoscope - CEA"/>
        </authorList>
    </citation>
    <scope>NUCLEOTIDE SEQUENCE</scope>
</reference>
<dbReference type="PaxDb" id="8022-A0A060W0Y7"/>
<evidence type="ECO:0000259" key="1">
    <source>
        <dbReference type="Pfam" id="PF03102"/>
    </source>
</evidence>
<evidence type="ECO:0000313" key="2">
    <source>
        <dbReference type="EMBL" id="CDQ58914.1"/>
    </source>
</evidence>
<dbReference type="GO" id="GO:0016051">
    <property type="term" value="P:carbohydrate biosynthetic process"/>
    <property type="evidence" value="ECO:0007669"/>
    <property type="project" value="InterPro"/>
</dbReference>